<dbReference type="PROSITE" id="PS00198">
    <property type="entry name" value="4FE4S_FER_1"/>
    <property type="match status" value="1"/>
</dbReference>
<comment type="similarity">
    <text evidence="1">Belongs to the complex I 51 kDa subunit family.</text>
</comment>
<evidence type="ECO:0000313" key="8">
    <source>
        <dbReference type="Proteomes" id="UP000253490"/>
    </source>
</evidence>
<dbReference type="PROSITE" id="PS00645">
    <property type="entry name" value="COMPLEX1_51K_2"/>
    <property type="match status" value="1"/>
</dbReference>
<accession>A0A366I4B5</accession>
<evidence type="ECO:0000256" key="1">
    <source>
        <dbReference type="ARBA" id="ARBA00007523"/>
    </source>
</evidence>
<dbReference type="Gene3D" id="3.40.50.11540">
    <property type="entry name" value="NADH-ubiquinone oxidoreductase 51kDa subunit"/>
    <property type="match status" value="1"/>
</dbReference>
<dbReference type="SUPFAM" id="SSF54862">
    <property type="entry name" value="4Fe-4S ferredoxins"/>
    <property type="match status" value="1"/>
</dbReference>
<evidence type="ECO:0000256" key="4">
    <source>
        <dbReference type="ARBA" id="ARBA00023004"/>
    </source>
</evidence>
<dbReference type="InterPro" id="IPR037207">
    <property type="entry name" value="Nuop51_4Fe4S-bd_sf"/>
</dbReference>
<keyword evidence="4" id="KW-0408">Iron</keyword>
<evidence type="ECO:0000256" key="3">
    <source>
        <dbReference type="ARBA" id="ARBA00022723"/>
    </source>
</evidence>
<dbReference type="Gene3D" id="3.30.70.20">
    <property type="match status" value="1"/>
</dbReference>
<dbReference type="InterPro" id="IPR001949">
    <property type="entry name" value="NADH-UbQ_OxRdtase_51kDa_CS"/>
</dbReference>
<reference evidence="7 8" key="1">
    <citation type="submission" date="2018-06" db="EMBL/GenBank/DDBJ databases">
        <title>Genomic Encyclopedia of Type Strains, Phase IV (KMG-IV): sequencing the most valuable type-strain genomes for metagenomic binning, comparative biology and taxonomic classification.</title>
        <authorList>
            <person name="Goeker M."/>
        </authorList>
    </citation>
    <scope>NUCLEOTIDE SEQUENCE [LARGE SCALE GENOMIC DNA]</scope>
    <source>
        <strain evidence="7 8">DSM 22112</strain>
    </source>
</reference>
<sequence>MINREELHRIRESHKPELEAKLLANGTAEMRDGRLVLAGDYYKKQTRVALKNSGLIDPKNIDDYIAFDGYRALEQVLSEKTQKDVIDLMTEANLRGRGGAGFPTGRKWNEAYGIQANQKYFLCNADEGDPGAYMDRNILENDPHAVIEGMAIGAYAVGASQGYIYVRAEYPVAVKMLRIAIEQAREYGLLGKNILGSGFDFDLDLRLGSGAFVCGEGTALMESIQGNRGMPRMKPPRTSHKGLWQKPTILNNVETLACVPIIFQKGAEWFRSIGTEKSPGTKVFALVGKVENAGLVEVPMGMPLNEIVNDIGGGVTNGKALKAVQTGGPSGGCIPLDLMDTPVDFESLAKIGSIVGSGGMVVMDEDTCMVDISRFFLEFTVDESCGKCTPCRLGTRRMMELLDKITEGKGTLDDLDDLEQLAKDIQKSSLCALGQTAPNPVLSTLKYFRSEYEDHILNHKCSAGVCRNLTAYEIQEDTCKSCGICKKNCPVNAITGDKKAEIPFVIDQEACIKCGVCYQDCPFDAITK</sequence>
<dbReference type="InterPro" id="IPR019575">
    <property type="entry name" value="Nuop51_4Fe4S-bd"/>
</dbReference>
<dbReference type="InterPro" id="IPR037225">
    <property type="entry name" value="Nuo51_FMN-bd_sf"/>
</dbReference>
<dbReference type="SUPFAM" id="SSF142984">
    <property type="entry name" value="Nqo1 middle domain-like"/>
    <property type="match status" value="1"/>
</dbReference>
<dbReference type="Gene3D" id="1.20.1440.230">
    <property type="entry name" value="NADH-ubiquinone oxidoreductase 51kDa subunit, iron-sulphur binding domain"/>
    <property type="match status" value="1"/>
</dbReference>
<evidence type="ECO:0000256" key="5">
    <source>
        <dbReference type="ARBA" id="ARBA00023014"/>
    </source>
</evidence>
<keyword evidence="5" id="KW-0411">Iron-sulfur</keyword>
<protein>
    <submittedName>
        <fullName evidence="7">NADP-reducing hydrogenase subunit HndC</fullName>
    </submittedName>
</protein>
<dbReference type="SUPFAM" id="SSF142019">
    <property type="entry name" value="Nqo1 FMN-binding domain-like"/>
    <property type="match status" value="1"/>
</dbReference>
<dbReference type="GO" id="GO:0008137">
    <property type="term" value="F:NADH dehydrogenase (ubiquinone) activity"/>
    <property type="evidence" value="ECO:0007669"/>
    <property type="project" value="InterPro"/>
</dbReference>
<dbReference type="SMART" id="SM00928">
    <property type="entry name" value="NADH_4Fe-4S"/>
    <property type="match status" value="1"/>
</dbReference>
<dbReference type="GO" id="GO:0046872">
    <property type="term" value="F:metal ion binding"/>
    <property type="evidence" value="ECO:0007669"/>
    <property type="project" value="UniProtKB-KW"/>
</dbReference>
<evidence type="ECO:0000313" key="7">
    <source>
        <dbReference type="EMBL" id="RBP62615.1"/>
    </source>
</evidence>
<dbReference type="Gene3D" id="6.10.250.1450">
    <property type="match status" value="1"/>
</dbReference>
<dbReference type="PANTHER" id="PTHR43578:SF3">
    <property type="entry name" value="NADH-QUINONE OXIDOREDUCTASE SUBUNIT F"/>
    <property type="match status" value="1"/>
</dbReference>
<dbReference type="AlphaFoldDB" id="A0A366I4B5"/>
<dbReference type="GO" id="GO:0051539">
    <property type="term" value="F:4 iron, 4 sulfur cluster binding"/>
    <property type="evidence" value="ECO:0007669"/>
    <property type="project" value="UniProtKB-KW"/>
</dbReference>
<dbReference type="Gene3D" id="3.10.20.600">
    <property type="match status" value="1"/>
</dbReference>
<dbReference type="SUPFAM" id="SSF140490">
    <property type="entry name" value="Nqo1C-terminal domain-like"/>
    <property type="match status" value="1"/>
</dbReference>
<dbReference type="Proteomes" id="UP000253490">
    <property type="component" value="Unassembled WGS sequence"/>
</dbReference>
<keyword evidence="8" id="KW-1185">Reference proteome</keyword>
<name>A0A366I4B5_9FIRM</name>
<keyword evidence="3" id="KW-0479">Metal-binding</keyword>
<dbReference type="Pfam" id="PF10589">
    <property type="entry name" value="NADH_4Fe-4S"/>
    <property type="match status" value="1"/>
</dbReference>
<dbReference type="Pfam" id="PF12838">
    <property type="entry name" value="Fer4_7"/>
    <property type="match status" value="1"/>
</dbReference>
<dbReference type="GO" id="GO:0010181">
    <property type="term" value="F:FMN binding"/>
    <property type="evidence" value="ECO:0007669"/>
    <property type="project" value="InterPro"/>
</dbReference>
<dbReference type="PANTHER" id="PTHR43578">
    <property type="entry name" value="NADH-QUINONE OXIDOREDUCTASE SUBUNIT F"/>
    <property type="match status" value="1"/>
</dbReference>
<comment type="caution">
    <text evidence="7">The sequence shown here is derived from an EMBL/GenBank/DDBJ whole genome shotgun (WGS) entry which is preliminary data.</text>
</comment>
<dbReference type="PROSITE" id="PS51379">
    <property type="entry name" value="4FE4S_FER_2"/>
    <property type="match status" value="2"/>
</dbReference>
<dbReference type="EMBL" id="QNRX01000011">
    <property type="protein sequence ID" value="RBP62615.1"/>
    <property type="molecule type" value="Genomic_DNA"/>
</dbReference>
<dbReference type="InterPro" id="IPR011538">
    <property type="entry name" value="Nuo51_FMN-bd"/>
</dbReference>
<proteinExistence type="inferred from homology"/>
<dbReference type="FunFam" id="1.20.1440.230:FF:000001">
    <property type="entry name" value="Mitochondrial NADH dehydrogenase flavoprotein 1"/>
    <property type="match status" value="1"/>
</dbReference>
<evidence type="ECO:0000256" key="2">
    <source>
        <dbReference type="ARBA" id="ARBA00022485"/>
    </source>
</evidence>
<feature type="domain" description="4Fe-4S ferredoxin-type" evidence="6">
    <location>
        <begin position="502"/>
        <end position="528"/>
    </location>
</feature>
<dbReference type="InterPro" id="IPR017896">
    <property type="entry name" value="4Fe4S_Fe-S-bd"/>
</dbReference>
<keyword evidence="2" id="KW-0004">4Fe-4S</keyword>
<evidence type="ECO:0000259" key="6">
    <source>
        <dbReference type="PROSITE" id="PS51379"/>
    </source>
</evidence>
<gene>
    <name evidence="7" type="ORF">DES36_11147</name>
</gene>
<dbReference type="FunFam" id="3.40.50.11540:FF:000001">
    <property type="entry name" value="NADH dehydrogenase [ubiquinone] flavoprotein 1, mitochondrial"/>
    <property type="match status" value="1"/>
</dbReference>
<organism evidence="7 8">
    <name type="scientific">Alkalibaculum bacchi</name>
    <dbReference type="NCBI Taxonomy" id="645887"/>
    <lineage>
        <taxon>Bacteria</taxon>
        <taxon>Bacillati</taxon>
        <taxon>Bacillota</taxon>
        <taxon>Clostridia</taxon>
        <taxon>Eubacteriales</taxon>
        <taxon>Eubacteriaceae</taxon>
        <taxon>Alkalibaculum</taxon>
    </lineage>
</organism>
<dbReference type="InterPro" id="IPR017900">
    <property type="entry name" value="4Fe4S_Fe_S_CS"/>
</dbReference>
<feature type="domain" description="4Fe-4S ferredoxin-type" evidence="6">
    <location>
        <begin position="470"/>
        <end position="499"/>
    </location>
</feature>
<dbReference type="RefSeq" id="WP_242981745.1">
    <property type="nucleotide sequence ID" value="NZ_QNRX01000011.1"/>
</dbReference>
<dbReference type="Pfam" id="PF01512">
    <property type="entry name" value="Complex1_51K"/>
    <property type="match status" value="1"/>
</dbReference>